<feature type="repeat" description="TPR" evidence="1">
    <location>
        <begin position="111"/>
        <end position="144"/>
    </location>
</feature>
<dbReference type="GO" id="GO:0016740">
    <property type="term" value="F:transferase activity"/>
    <property type="evidence" value="ECO:0007669"/>
    <property type="project" value="UniProtKB-KW"/>
</dbReference>
<dbReference type="Proteomes" id="UP000219182">
    <property type="component" value="Unassembled WGS sequence"/>
</dbReference>
<dbReference type="InterPro" id="IPR011990">
    <property type="entry name" value="TPR-like_helical_dom_sf"/>
</dbReference>
<keyword evidence="4" id="KW-1185">Reference proteome</keyword>
<dbReference type="Pfam" id="PF13174">
    <property type="entry name" value="TPR_6"/>
    <property type="match status" value="1"/>
</dbReference>
<evidence type="ECO:0000256" key="1">
    <source>
        <dbReference type="PROSITE-ProRule" id="PRU00339"/>
    </source>
</evidence>
<feature type="repeat" description="TPR" evidence="1">
    <location>
        <begin position="145"/>
        <end position="178"/>
    </location>
</feature>
<dbReference type="RefSeq" id="WP_133117301.1">
    <property type="nucleotide sequence ID" value="NZ_NWQG01000300.1"/>
</dbReference>
<sequence length="237" mass="26660">MNNRLPPAWSKHIKPGPAPKAKGPILKPLVNLQQGNAQSRAQADDALLKQAYIHQQAKRLDEAQDLCLRVLARTPNHPLALYMLGTLYLRYDNERALRYFARAVGEDPKNPYYHLSLGEAYVKVSEYSPAIKHMQYALELQPGLVEALCALGRVYTEFDKPDMALPLYEKALKINRDHPKVRVGLASALAGMGRMDEAAVYLKEAIERRIGVPAAYSELVQTRKFTGEPEELQSILR</sequence>
<feature type="non-terminal residue" evidence="3">
    <location>
        <position position="237"/>
    </location>
</feature>
<evidence type="ECO:0000313" key="3">
    <source>
        <dbReference type="EMBL" id="PDQ17176.1"/>
    </source>
</evidence>
<dbReference type="InterPro" id="IPR019734">
    <property type="entry name" value="TPR_rpt"/>
</dbReference>
<keyword evidence="1" id="KW-0802">TPR repeat</keyword>
<dbReference type="PROSITE" id="PS50005">
    <property type="entry name" value="TPR"/>
    <property type="match status" value="3"/>
</dbReference>
<dbReference type="Pfam" id="PF14559">
    <property type="entry name" value="TPR_19"/>
    <property type="match status" value="1"/>
</dbReference>
<dbReference type="EMBL" id="NWQG01000300">
    <property type="protein sequence ID" value="PDQ17176.1"/>
    <property type="molecule type" value="Genomic_DNA"/>
</dbReference>
<dbReference type="Gene3D" id="1.25.40.10">
    <property type="entry name" value="Tetratricopeptide repeat domain"/>
    <property type="match status" value="2"/>
</dbReference>
<accession>A0A2A6F658</accession>
<keyword evidence="3" id="KW-0808">Transferase</keyword>
<dbReference type="SMART" id="SM00028">
    <property type="entry name" value="TPR"/>
    <property type="match status" value="5"/>
</dbReference>
<evidence type="ECO:0000313" key="4">
    <source>
        <dbReference type="Proteomes" id="UP000219182"/>
    </source>
</evidence>
<gene>
    <name evidence="3" type="ORF">CN311_31430</name>
</gene>
<feature type="region of interest" description="Disordered" evidence="2">
    <location>
        <begin position="1"/>
        <end position="21"/>
    </location>
</feature>
<proteinExistence type="predicted"/>
<dbReference type="PANTHER" id="PTHR12558:SF13">
    <property type="entry name" value="CELL DIVISION CYCLE PROTEIN 27 HOMOLOG"/>
    <property type="match status" value="1"/>
</dbReference>
<dbReference type="Pfam" id="PF13432">
    <property type="entry name" value="TPR_16"/>
    <property type="match status" value="1"/>
</dbReference>
<reference evidence="3 4" key="1">
    <citation type="submission" date="2017-09" db="EMBL/GenBank/DDBJ databases">
        <title>Mesorhizobum sanjuanii sp. nov. isolated from nodules of Lotus tenuis in saline-alkaline lowlands of Flooding Pampa.</title>
        <authorList>
            <person name="Sannazzaro A.I."/>
            <person name="Torres Tejerizo G.A."/>
            <person name="Fontana F."/>
            <person name="Cumpa Velazquez L.M."/>
            <person name="Hansen L."/>
            <person name="Pistorio M."/>
            <person name="Estrella M.J."/>
        </authorList>
    </citation>
    <scope>NUCLEOTIDE SEQUENCE [LARGE SCALE GENOMIC DNA]</scope>
    <source>
        <strain evidence="3 4">BSA136</strain>
    </source>
</reference>
<dbReference type="AlphaFoldDB" id="A0A2A6F658"/>
<protein>
    <submittedName>
        <fullName evidence="3">Sulfotransferase</fullName>
    </submittedName>
</protein>
<dbReference type="PANTHER" id="PTHR12558">
    <property type="entry name" value="CELL DIVISION CYCLE 16,23,27"/>
    <property type="match status" value="1"/>
</dbReference>
<name>A0A2A6F658_9HYPH</name>
<organism evidence="3 4">
    <name type="scientific">Mesorhizobium sanjuanii</name>
    <dbReference type="NCBI Taxonomy" id="2037900"/>
    <lineage>
        <taxon>Bacteria</taxon>
        <taxon>Pseudomonadati</taxon>
        <taxon>Pseudomonadota</taxon>
        <taxon>Alphaproteobacteria</taxon>
        <taxon>Hyphomicrobiales</taxon>
        <taxon>Phyllobacteriaceae</taxon>
        <taxon>Mesorhizobium</taxon>
    </lineage>
</organism>
<evidence type="ECO:0000256" key="2">
    <source>
        <dbReference type="SAM" id="MobiDB-lite"/>
    </source>
</evidence>
<dbReference type="SUPFAM" id="SSF48452">
    <property type="entry name" value="TPR-like"/>
    <property type="match status" value="1"/>
</dbReference>
<comment type="caution">
    <text evidence="3">The sequence shown here is derived from an EMBL/GenBank/DDBJ whole genome shotgun (WGS) entry which is preliminary data.</text>
</comment>
<feature type="repeat" description="TPR" evidence="1">
    <location>
        <begin position="78"/>
        <end position="110"/>
    </location>
</feature>